<feature type="region of interest" description="Disordered" evidence="1">
    <location>
        <begin position="54"/>
        <end position="85"/>
    </location>
</feature>
<organism evidence="3 4">
    <name type="scientific">Choiromyces venosus 120613-1</name>
    <dbReference type="NCBI Taxonomy" id="1336337"/>
    <lineage>
        <taxon>Eukaryota</taxon>
        <taxon>Fungi</taxon>
        <taxon>Dikarya</taxon>
        <taxon>Ascomycota</taxon>
        <taxon>Pezizomycotina</taxon>
        <taxon>Pezizomycetes</taxon>
        <taxon>Pezizales</taxon>
        <taxon>Tuberaceae</taxon>
        <taxon>Choiromyces</taxon>
    </lineage>
</organism>
<accession>A0A3N4JIH0</accession>
<evidence type="ECO:0008006" key="5">
    <source>
        <dbReference type="Google" id="ProtNLM"/>
    </source>
</evidence>
<feature type="chain" id="PRO_5018014258" description="Mating factor alpha precursor N-terminal domain-containing protein" evidence="2">
    <location>
        <begin position="18"/>
        <end position="137"/>
    </location>
</feature>
<reference evidence="3 4" key="1">
    <citation type="journal article" date="2018" name="Nat. Ecol. Evol.">
        <title>Pezizomycetes genomes reveal the molecular basis of ectomycorrhizal truffle lifestyle.</title>
        <authorList>
            <person name="Murat C."/>
            <person name="Payen T."/>
            <person name="Noel B."/>
            <person name="Kuo A."/>
            <person name="Morin E."/>
            <person name="Chen J."/>
            <person name="Kohler A."/>
            <person name="Krizsan K."/>
            <person name="Balestrini R."/>
            <person name="Da Silva C."/>
            <person name="Montanini B."/>
            <person name="Hainaut M."/>
            <person name="Levati E."/>
            <person name="Barry K.W."/>
            <person name="Belfiori B."/>
            <person name="Cichocki N."/>
            <person name="Clum A."/>
            <person name="Dockter R.B."/>
            <person name="Fauchery L."/>
            <person name="Guy J."/>
            <person name="Iotti M."/>
            <person name="Le Tacon F."/>
            <person name="Lindquist E.A."/>
            <person name="Lipzen A."/>
            <person name="Malagnac F."/>
            <person name="Mello A."/>
            <person name="Molinier V."/>
            <person name="Miyauchi S."/>
            <person name="Poulain J."/>
            <person name="Riccioni C."/>
            <person name="Rubini A."/>
            <person name="Sitrit Y."/>
            <person name="Splivallo R."/>
            <person name="Traeger S."/>
            <person name="Wang M."/>
            <person name="Zifcakova L."/>
            <person name="Wipf D."/>
            <person name="Zambonelli A."/>
            <person name="Paolocci F."/>
            <person name="Nowrousian M."/>
            <person name="Ottonello S."/>
            <person name="Baldrian P."/>
            <person name="Spatafora J.W."/>
            <person name="Henrissat B."/>
            <person name="Nagy L.G."/>
            <person name="Aury J.M."/>
            <person name="Wincker P."/>
            <person name="Grigoriev I.V."/>
            <person name="Bonfante P."/>
            <person name="Martin F.M."/>
        </authorList>
    </citation>
    <scope>NUCLEOTIDE SEQUENCE [LARGE SCALE GENOMIC DNA]</scope>
    <source>
        <strain evidence="3 4">120613-1</strain>
    </source>
</reference>
<evidence type="ECO:0000256" key="2">
    <source>
        <dbReference type="SAM" id="SignalP"/>
    </source>
</evidence>
<protein>
    <recommendedName>
        <fullName evidence="5">Mating factor alpha precursor N-terminal domain-containing protein</fullName>
    </recommendedName>
</protein>
<keyword evidence="2" id="KW-0732">Signal</keyword>
<dbReference type="EMBL" id="ML120399">
    <property type="protein sequence ID" value="RPA98013.1"/>
    <property type="molecule type" value="Genomic_DNA"/>
</dbReference>
<feature type="compositionally biased region" description="Acidic residues" evidence="1">
    <location>
        <begin position="58"/>
        <end position="68"/>
    </location>
</feature>
<evidence type="ECO:0000313" key="3">
    <source>
        <dbReference type="EMBL" id="RPA98013.1"/>
    </source>
</evidence>
<sequence length="137" mass="15030">MQITILFLATLLGAVLAEPVPMDGNADSAVQKREPEAEAWHARAGAPMAIWQKRNAEADPEAEAEAEAEAWTGRPGRGAYRRNAHAWDGRPGRGAYKRSAEAWHARAGVPAYTLSKREAEAEPEPIRFQPVGNFQKE</sequence>
<feature type="signal peptide" evidence="2">
    <location>
        <begin position="1"/>
        <end position="17"/>
    </location>
</feature>
<dbReference type="OrthoDB" id="3766782at2759"/>
<dbReference type="Proteomes" id="UP000276215">
    <property type="component" value="Unassembled WGS sequence"/>
</dbReference>
<dbReference type="AlphaFoldDB" id="A0A3N4JIH0"/>
<feature type="region of interest" description="Disordered" evidence="1">
    <location>
        <begin position="114"/>
        <end position="137"/>
    </location>
</feature>
<gene>
    <name evidence="3" type="ORF">L873DRAFT_1790547</name>
</gene>
<evidence type="ECO:0000256" key="1">
    <source>
        <dbReference type="SAM" id="MobiDB-lite"/>
    </source>
</evidence>
<proteinExistence type="predicted"/>
<evidence type="ECO:0000313" key="4">
    <source>
        <dbReference type="Proteomes" id="UP000276215"/>
    </source>
</evidence>
<name>A0A3N4JIH0_9PEZI</name>
<keyword evidence="4" id="KW-1185">Reference proteome</keyword>